<keyword evidence="2" id="KW-1185">Reference proteome</keyword>
<dbReference type="RefSeq" id="XP_014563122.1">
    <property type="nucleotide sequence ID" value="XM_014707636.1"/>
</dbReference>
<evidence type="ECO:0000313" key="1">
    <source>
        <dbReference type="EMBL" id="KHN69080.1"/>
    </source>
</evidence>
<dbReference type="EMBL" id="JOKQ01000009">
    <property type="protein sequence ID" value="KHN69080.1"/>
    <property type="molecule type" value="Genomic_DNA"/>
</dbReference>
<dbReference type="VEuPathDB" id="MicrosporidiaDB:M896_090030"/>
<evidence type="ECO:0000313" key="2">
    <source>
        <dbReference type="Proteomes" id="UP000031056"/>
    </source>
</evidence>
<organism evidence="1 2">
    <name type="scientific">Ordospora colligata OC4</name>
    <dbReference type="NCBI Taxonomy" id="1354746"/>
    <lineage>
        <taxon>Eukaryota</taxon>
        <taxon>Fungi</taxon>
        <taxon>Fungi incertae sedis</taxon>
        <taxon>Microsporidia</taxon>
        <taxon>Ordosporidae</taxon>
        <taxon>Ordospora</taxon>
    </lineage>
</organism>
<dbReference type="HOGENOM" id="CLU_1408746_0_0_1"/>
<dbReference type="OrthoDB" id="2192163at2759"/>
<comment type="caution">
    <text evidence="1">The sequence shown here is derived from an EMBL/GenBank/DDBJ whole genome shotgun (WGS) entry which is preliminary data.</text>
</comment>
<gene>
    <name evidence="1" type="ORF">M896_090030</name>
</gene>
<proteinExistence type="predicted"/>
<dbReference type="Proteomes" id="UP000031056">
    <property type="component" value="Unassembled WGS sequence"/>
</dbReference>
<name>A0A0B2UJC1_9MICR</name>
<accession>A0A0B2UJC1</accession>
<dbReference type="AlphaFoldDB" id="A0A0B2UJC1"/>
<reference evidence="1 2" key="1">
    <citation type="journal article" date="2014" name="MBio">
        <title>The Ordospora colligata genome; evolution of extreme reduction in microsporidia and host-to-parasite horizontal gene transfer.</title>
        <authorList>
            <person name="Pombert J.-F."/>
            <person name="Haag K.L."/>
            <person name="Beidas S."/>
            <person name="Ebert D."/>
            <person name="Keeling P.J."/>
        </authorList>
    </citation>
    <scope>NUCLEOTIDE SEQUENCE [LARGE SCALE GENOMIC DNA]</scope>
    <source>
        <strain evidence="1 2">OC4</strain>
    </source>
</reference>
<protein>
    <submittedName>
        <fullName evidence="1">Uncharacterized protein</fullName>
    </submittedName>
</protein>
<sequence>MGRVFKKFRLQKAKERRVKNDKPRVGKLQEIISHKKEHDDVEKIFYCLNVSGRRRMAYRRILDLDEIELQKNIFIVSEKILDVVVNFDPIDKLFYPAFKRILGLKNSYAIHGLLIDYFIASILSSVKHQEFGMFLLKQVPQLLFNNKGRITDSLPNGELKSKIESLKGKVKCPVIKFDQKYTLLKENIILD</sequence>
<dbReference type="InParanoid" id="A0A0B2UJC1"/>
<dbReference type="GeneID" id="26262217"/>